<gene>
    <name evidence="3" type="ORF">B0T22DRAFT_286084</name>
</gene>
<keyword evidence="3" id="KW-0808">Transferase</keyword>
<dbReference type="Gene3D" id="3.40.50.150">
    <property type="entry name" value="Vaccinia Virus protein VP39"/>
    <property type="match status" value="1"/>
</dbReference>
<keyword evidence="2" id="KW-0812">Transmembrane</keyword>
<evidence type="ECO:0000313" key="3">
    <source>
        <dbReference type="EMBL" id="KAK3682505.1"/>
    </source>
</evidence>
<evidence type="ECO:0000256" key="2">
    <source>
        <dbReference type="SAM" id="Phobius"/>
    </source>
</evidence>
<evidence type="ECO:0000256" key="1">
    <source>
        <dbReference type="SAM" id="MobiDB-lite"/>
    </source>
</evidence>
<proteinExistence type="predicted"/>
<dbReference type="InterPro" id="IPR029063">
    <property type="entry name" value="SAM-dependent_MTases_sf"/>
</dbReference>
<name>A0AAE0X170_9PEZI</name>
<dbReference type="GO" id="GO:0008168">
    <property type="term" value="F:methyltransferase activity"/>
    <property type="evidence" value="ECO:0007669"/>
    <property type="project" value="UniProtKB-KW"/>
</dbReference>
<dbReference type="PANTHER" id="PTHR42912">
    <property type="entry name" value="METHYLTRANSFERASE"/>
    <property type="match status" value="1"/>
</dbReference>
<sequence>MASRMPFRGAQLPRQIRTARCTINLGLNSVRSTRAVNFSLSTSGGLQAKPPRPTRATNAPTKPKPLEKPPPQTVDELFQQRKWSLMGAGIMALGIGLYVSMLVTSHLKEPSSPALAQPPHHSAPCTHLSHINNEPLPPTGRPSAVDTALAAGQTPDEVRQSALQFDLGLDVPEAFMGLLAHRKFLASRARGHVLEVAVGTGRNLAYYDWTELVAAVARETETDTTTTETAETPADSKRVVKLLDSLKPGSGTKLSDETHKGKLVPGGMDGEVLSFTGVDISSDMMSIARTRLRETVPGLDKVLRKRRAEPLPDAAAGGGGPAVMVDVLSSRVRLVAADAQQTLPPPPQIAPSPPAKYDTIMQTFGLCSVADPARLLANMAGVLQPDTGRIILLEHGRGWFEWVNRMLDQYAPRHFQRYGCWWNRDIEGLVREAARTVPGLEVVALKRPGLLQFGTTLMIELKVNSQSLPTGS</sequence>
<keyword evidence="3" id="KW-0489">Methyltransferase</keyword>
<dbReference type="SUPFAM" id="SSF53335">
    <property type="entry name" value="S-adenosyl-L-methionine-dependent methyltransferases"/>
    <property type="match status" value="1"/>
</dbReference>
<dbReference type="EMBL" id="JAULSO010000005">
    <property type="protein sequence ID" value="KAK3682505.1"/>
    <property type="molecule type" value="Genomic_DNA"/>
</dbReference>
<accession>A0AAE0X170</accession>
<feature type="region of interest" description="Disordered" evidence="1">
    <location>
        <begin position="41"/>
        <end position="72"/>
    </location>
</feature>
<comment type="caution">
    <text evidence="3">The sequence shown here is derived from an EMBL/GenBank/DDBJ whole genome shotgun (WGS) entry which is preliminary data.</text>
</comment>
<dbReference type="AlphaFoldDB" id="A0AAE0X170"/>
<evidence type="ECO:0000313" key="4">
    <source>
        <dbReference type="Proteomes" id="UP001270362"/>
    </source>
</evidence>
<organism evidence="3 4">
    <name type="scientific">Podospora appendiculata</name>
    <dbReference type="NCBI Taxonomy" id="314037"/>
    <lineage>
        <taxon>Eukaryota</taxon>
        <taxon>Fungi</taxon>
        <taxon>Dikarya</taxon>
        <taxon>Ascomycota</taxon>
        <taxon>Pezizomycotina</taxon>
        <taxon>Sordariomycetes</taxon>
        <taxon>Sordariomycetidae</taxon>
        <taxon>Sordariales</taxon>
        <taxon>Podosporaceae</taxon>
        <taxon>Podospora</taxon>
    </lineage>
</organism>
<feature type="transmembrane region" description="Helical" evidence="2">
    <location>
        <begin position="83"/>
        <end position="103"/>
    </location>
</feature>
<feature type="region of interest" description="Disordered" evidence="1">
    <location>
        <begin position="110"/>
        <end position="143"/>
    </location>
</feature>
<protein>
    <submittedName>
        <fullName evidence="3">S-adenosyl-L-methionine-dependent methyltransferase</fullName>
    </submittedName>
</protein>
<dbReference type="Pfam" id="PF13489">
    <property type="entry name" value="Methyltransf_23"/>
    <property type="match status" value="1"/>
</dbReference>
<dbReference type="InterPro" id="IPR050508">
    <property type="entry name" value="Methyltransf_Superfamily"/>
</dbReference>
<dbReference type="PANTHER" id="PTHR42912:SF83">
    <property type="entry name" value="METHYLTRANSFERASE TYPE 11 DOMAIN-CONTAINING PROTEIN"/>
    <property type="match status" value="1"/>
</dbReference>
<keyword evidence="2" id="KW-0472">Membrane</keyword>
<dbReference type="Proteomes" id="UP001270362">
    <property type="component" value="Unassembled WGS sequence"/>
</dbReference>
<keyword evidence="2" id="KW-1133">Transmembrane helix</keyword>
<keyword evidence="4" id="KW-1185">Reference proteome</keyword>
<dbReference type="GO" id="GO:0032259">
    <property type="term" value="P:methylation"/>
    <property type="evidence" value="ECO:0007669"/>
    <property type="project" value="UniProtKB-KW"/>
</dbReference>
<reference evidence="3" key="1">
    <citation type="journal article" date="2023" name="Mol. Phylogenet. Evol.">
        <title>Genome-scale phylogeny and comparative genomics of the fungal order Sordariales.</title>
        <authorList>
            <person name="Hensen N."/>
            <person name="Bonometti L."/>
            <person name="Westerberg I."/>
            <person name="Brannstrom I.O."/>
            <person name="Guillou S."/>
            <person name="Cros-Aarteil S."/>
            <person name="Calhoun S."/>
            <person name="Haridas S."/>
            <person name="Kuo A."/>
            <person name="Mondo S."/>
            <person name="Pangilinan J."/>
            <person name="Riley R."/>
            <person name="LaButti K."/>
            <person name="Andreopoulos B."/>
            <person name="Lipzen A."/>
            <person name="Chen C."/>
            <person name="Yan M."/>
            <person name="Daum C."/>
            <person name="Ng V."/>
            <person name="Clum A."/>
            <person name="Steindorff A."/>
            <person name="Ohm R.A."/>
            <person name="Martin F."/>
            <person name="Silar P."/>
            <person name="Natvig D.O."/>
            <person name="Lalanne C."/>
            <person name="Gautier V."/>
            <person name="Ament-Velasquez S.L."/>
            <person name="Kruys A."/>
            <person name="Hutchinson M.I."/>
            <person name="Powell A.J."/>
            <person name="Barry K."/>
            <person name="Miller A.N."/>
            <person name="Grigoriev I.V."/>
            <person name="Debuchy R."/>
            <person name="Gladieux P."/>
            <person name="Hiltunen Thoren M."/>
            <person name="Johannesson H."/>
        </authorList>
    </citation>
    <scope>NUCLEOTIDE SEQUENCE</scope>
    <source>
        <strain evidence="3">CBS 314.62</strain>
    </source>
</reference>
<reference evidence="3" key="2">
    <citation type="submission" date="2023-06" db="EMBL/GenBank/DDBJ databases">
        <authorList>
            <consortium name="Lawrence Berkeley National Laboratory"/>
            <person name="Haridas S."/>
            <person name="Hensen N."/>
            <person name="Bonometti L."/>
            <person name="Westerberg I."/>
            <person name="Brannstrom I.O."/>
            <person name="Guillou S."/>
            <person name="Cros-Aarteil S."/>
            <person name="Calhoun S."/>
            <person name="Kuo A."/>
            <person name="Mondo S."/>
            <person name="Pangilinan J."/>
            <person name="Riley R."/>
            <person name="Labutti K."/>
            <person name="Andreopoulos B."/>
            <person name="Lipzen A."/>
            <person name="Chen C."/>
            <person name="Yanf M."/>
            <person name="Daum C."/>
            <person name="Ng V."/>
            <person name="Clum A."/>
            <person name="Steindorff A."/>
            <person name="Ohm R."/>
            <person name="Martin F."/>
            <person name="Silar P."/>
            <person name="Natvig D."/>
            <person name="Lalanne C."/>
            <person name="Gautier V."/>
            <person name="Ament-Velasquez S.L."/>
            <person name="Kruys A."/>
            <person name="Hutchinson M.I."/>
            <person name="Powell A.J."/>
            <person name="Barry K."/>
            <person name="Miller A.N."/>
            <person name="Grigoriev I.V."/>
            <person name="Debuchy R."/>
            <person name="Gladieux P."/>
            <person name="Thoren M.H."/>
            <person name="Johannesson H."/>
        </authorList>
    </citation>
    <scope>NUCLEOTIDE SEQUENCE</scope>
    <source>
        <strain evidence="3">CBS 314.62</strain>
    </source>
</reference>